<feature type="signal peptide" evidence="2">
    <location>
        <begin position="1"/>
        <end position="20"/>
    </location>
</feature>
<feature type="region of interest" description="Disordered" evidence="1">
    <location>
        <begin position="70"/>
        <end position="146"/>
    </location>
</feature>
<sequence>MKRGIVLATLMMTAAGVASANLLTTAPAGVTSPWSQAQPAAESVPVITRNSADRTVTDKPAADRLVIDRPATDKRTAQLAPTAPAKVASAQTTKSMVEASQAPVPFKLKPRPPVNLPPTAEKATEAKATDKATDRPAETATDPAVDAGGENAARAAIEADGYKGVKVLRKGTNGVWYASALRGKTTVMLTVDASGSVTAD</sequence>
<accession>A0A512NIC7</accession>
<evidence type="ECO:0008006" key="5">
    <source>
        <dbReference type="Google" id="ProtNLM"/>
    </source>
</evidence>
<proteinExistence type="predicted"/>
<dbReference type="RefSeq" id="WP_147154089.1">
    <property type="nucleotide sequence ID" value="NZ_BKAJ01000107.1"/>
</dbReference>
<keyword evidence="4" id="KW-1185">Reference proteome</keyword>
<comment type="caution">
    <text evidence="3">The sequence shown here is derived from an EMBL/GenBank/DDBJ whole genome shotgun (WGS) entry which is preliminary data.</text>
</comment>
<evidence type="ECO:0000313" key="3">
    <source>
        <dbReference type="EMBL" id="GEP58699.1"/>
    </source>
</evidence>
<dbReference type="OrthoDB" id="7376531at2"/>
<dbReference type="AlphaFoldDB" id="A0A512NIC7"/>
<keyword evidence="2" id="KW-0732">Signal</keyword>
<dbReference type="Proteomes" id="UP000321058">
    <property type="component" value="Unassembled WGS sequence"/>
</dbReference>
<reference evidence="3 4" key="1">
    <citation type="submission" date="2019-07" db="EMBL/GenBank/DDBJ databases">
        <title>Whole genome shotgun sequence of Reyranella soli NBRC 108950.</title>
        <authorList>
            <person name="Hosoyama A."/>
            <person name="Uohara A."/>
            <person name="Ohji S."/>
            <person name="Ichikawa N."/>
        </authorList>
    </citation>
    <scope>NUCLEOTIDE SEQUENCE [LARGE SCALE GENOMIC DNA]</scope>
    <source>
        <strain evidence="3 4">NBRC 108950</strain>
    </source>
</reference>
<organism evidence="3 4">
    <name type="scientific">Reyranella soli</name>
    <dbReference type="NCBI Taxonomy" id="1230389"/>
    <lineage>
        <taxon>Bacteria</taxon>
        <taxon>Pseudomonadati</taxon>
        <taxon>Pseudomonadota</taxon>
        <taxon>Alphaproteobacteria</taxon>
        <taxon>Hyphomicrobiales</taxon>
        <taxon>Reyranellaceae</taxon>
        <taxon>Reyranella</taxon>
    </lineage>
</organism>
<name>A0A512NIC7_9HYPH</name>
<feature type="chain" id="PRO_5021708433" description="PepSY domain-containing protein" evidence="2">
    <location>
        <begin position="21"/>
        <end position="200"/>
    </location>
</feature>
<dbReference type="EMBL" id="BKAJ01000107">
    <property type="protein sequence ID" value="GEP58699.1"/>
    <property type="molecule type" value="Genomic_DNA"/>
</dbReference>
<feature type="compositionally biased region" description="Basic and acidic residues" evidence="1">
    <location>
        <begin position="122"/>
        <end position="137"/>
    </location>
</feature>
<evidence type="ECO:0000256" key="2">
    <source>
        <dbReference type="SAM" id="SignalP"/>
    </source>
</evidence>
<evidence type="ECO:0000256" key="1">
    <source>
        <dbReference type="SAM" id="MobiDB-lite"/>
    </source>
</evidence>
<protein>
    <recommendedName>
        <fullName evidence="5">PepSY domain-containing protein</fullName>
    </recommendedName>
</protein>
<evidence type="ECO:0000313" key="4">
    <source>
        <dbReference type="Proteomes" id="UP000321058"/>
    </source>
</evidence>
<gene>
    <name evidence="3" type="ORF">RSO01_58650</name>
</gene>